<feature type="transmembrane region" description="Helical" evidence="1">
    <location>
        <begin position="331"/>
        <end position="351"/>
    </location>
</feature>
<dbReference type="OrthoDB" id="5490872at2"/>
<feature type="transmembrane region" description="Helical" evidence="1">
    <location>
        <begin position="274"/>
        <end position="295"/>
    </location>
</feature>
<keyword evidence="1" id="KW-1133">Transmembrane helix</keyword>
<feature type="transmembrane region" description="Helical" evidence="1">
    <location>
        <begin position="74"/>
        <end position="94"/>
    </location>
</feature>
<comment type="caution">
    <text evidence="2">The sequence shown here is derived from an EMBL/GenBank/DDBJ whole genome shotgun (WGS) entry which is preliminary data.</text>
</comment>
<proteinExistence type="predicted"/>
<dbReference type="RefSeq" id="WP_132141999.1">
    <property type="nucleotide sequence ID" value="NZ_SMCS01000002.1"/>
</dbReference>
<reference evidence="2 3" key="1">
    <citation type="submission" date="2019-03" db="EMBL/GenBank/DDBJ databases">
        <title>Above-ground endophytic microbial communities from plants in different locations in the United States.</title>
        <authorList>
            <person name="Frank C."/>
        </authorList>
    </citation>
    <scope>NUCLEOTIDE SEQUENCE [LARGE SCALE GENOMIC DNA]</scope>
    <source>
        <strain evidence="2 3">LP_13_YM</strain>
    </source>
</reference>
<name>A0A4R3YS83_9GAMM</name>
<evidence type="ECO:0000313" key="2">
    <source>
        <dbReference type="EMBL" id="TCV95757.1"/>
    </source>
</evidence>
<keyword evidence="3" id="KW-1185">Reference proteome</keyword>
<feature type="transmembrane region" description="Helical" evidence="1">
    <location>
        <begin position="234"/>
        <end position="262"/>
    </location>
</feature>
<keyword evidence="1" id="KW-0472">Membrane</keyword>
<sequence length="441" mass="49180">MKTLIKRWEWALISAGFIVMIFTLYPTVDGDGAVRFQTVQTFLGGDGGFSKFSFVQPVLSMPLAWLGSQVEADLAGFVAWFNLVVFAVFAIFIYRELAARYTPGVGRAWWLLMLSASMFPHHLQNYYGEVLTSLCVFQAALLVERRPMISAVLFALGCVNTPALLPSLVGFTVVLFLVYKRMVPLVAVGIAVALVLLEMWFKHAGLGQGYFSADEHGAVTVLPYSGKPGFSYPLLLGLMSITLSFGKGLVFYMPALLLCFSADVRRAVGLDRKATLVAFVALALPVVTYAKWWAWYGGAFWGPRFFLFLSAPASLLLAVDLRATRVEPIRFALTLLVLLLSAWVSLDGYLFGQNEMDACWVNNYAQEHLCWYAPEFSALWRPFVTGSAWKITNNIRWPYVLWQLVVISYLALRLAAPVVRIARCRLLGIRRSAPETHAEHA</sequence>
<accession>A0A4R3YS83</accession>
<evidence type="ECO:0000313" key="3">
    <source>
        <dbReference type="Proteomes" id="UP000295645"/>
    </source>
</evidence>
<dbReference type="Proteomes" id="UP000295645">
    <property type="component" value="Unassembled WGS sequence"/>
</dbReference>
<feature type="transmembrane region" description="Helical" evidence="1">
    <location>
        <begin position="183"/>
        <end position="201"/>
    </location>
</feature>
<evidence type="ECO:0008006" key="4">
    <source>
        <dbReference type="Google" id="ProtNLM"/>
    </source>
</evidence>
<keyword evidence="1" id="KW-0812">Transmembrane</keyword>
<dbReference type="AlphaFoldDB" id="A0A4R3YS83"/>
<feature type="transmembrane region" description="Helical" evidence="1">
    <location>
        <begin position="126"/>
        <end position="143"/>
    </location>
</feature>
<protein>
    <recommendedName>
        <fullName evidence="4">DUF2029 domain-containing protein</fullName>
    </recommendedName>
</protein>
<feature type="transmembrane region" description="Helical" evidence="1">
    <location>
        <begin position="7"/>
        <end position="28"/>
    </location>
</feature>
<organism evidence="2 3">
    <name type="scientific">Luteibacter rhizovicinus</name>
    <dbReference type="NCBI Taxonomy" id="242606"/>
    <lineage>
        <taxon>Bacteria</taxon>
        <taxon>Pseudomonadati</taxon>
        <taxon>Pseudomonadota</taxon>
        <taxon>Gammaproteobacteria</taxon>
        <taxon>Lysobacterales</taxon>
        <taxon>Rhodanobacteraceae</taxon>
        <taxon>Luteibacter</taxon>
    </lineage>
</organism>
<evidence type="ECO:0000256" key="1">
    <source>
        <dbReference type="SAM" id="Phobius"/>
    </source>
</evidence>
<gene>
    <name evidence="2" type="ORF">EC912_102101</name>
</gene>
<feature type="transmembrane region" description="Helical" evidence="1">
    <location>
        <begin position="301"/>
        <end position="319"/>
    </location>
</feature>
<dbReference type="EMBL" id="SMCS01000002">
    <property type="protein sequence ID" value="TCV95757.1"/>
    <property type="molecule type" value="Genomic_DNA"/>
</dbReference>
<feature type="transmembrane region" description="Helical" evidence="1">
    <location>
        <begin position="149"/>
        <end position="176"/>
    </location>
</feature>
<feature type="transmembrane region" description="Helical" evidence="1">
    <location>
        <begin position="399"/>
        <end position="422"/>
    </location>
</feature>